<keyword evidence="3" id="KW-0479">Metal-binding</keyword>
<protein>
    <submittedName>
        <fullName evidence="9">Peptidase M48 Ste24p</fullName>
    </submittedName>
</protein>
<sequence length="473" mass="50316">MRSSLAIALMLAASCPIVGEAAAPSGMSEADKRVGAASHADVVRQYGGAMTGPAADMLTRVGRRVAVEARLSRTGDDFTVTLLDTPEFQALATMGGYIYATRGLLALMNDEAELAAVLGHEVGHVAKRHVRLGQQRQTMSNIFAISMRIVGGAPVGQLAGKAMVDLNLGFARGDEYVADDLGVRYLAAAGYDPAAAADAFGAMQRYQDSMARFSLRQPGEKTPKGDHPETAARVARARQEAAKTGKQGQGERNRAAYLAAIDGLAYGTKAEEGFFDGHEFKLPQQRMAFTIPPDTLVTTSERGVSITARGSQAQFSEQWLEGPFSGAPDEVLSRAGAIQRFRIQSAKINGLEVRYAAGLGETPAGRPVDIDAIVYRDPIQRRIYSITTWAPEGAGLGPFAAMVESVRSIPAGERIDLRPPRLKIVTVQPGDTIERLAAQMAVPEDGLAQFLLINGLEPGAALTPGTSVKLLQR</sequence>
<keyword evidence="10" id="KW-1185">Reference proteome</keyword>
<dbReference type="Proteomes" id="UP000218934">
    <property type="component" value="Unassembled WGS sequence"/>
</dbReference>
<keyword evidence="2" id="KW-0645">Protease</keyword>
<evidence type="ECO:0000256" key="3">
    <source>
        <dbReference type="ARBA" id="ARBA00022723"/>
    </source>
</evidence>
<evidence type="ECO:0000256" key="2">
    <source>
        <dbReference type="ARBA" id="ARBA00022670"/>
    </source>
</evidence>
<keyword evidence="6" id="KW-0482">Metalloprotease</keyword>
<dbReference type="AlphaFoldDB" id="A0A2A4G2P0"/>
<dbReference type="Gene3D" id="3.30.2010.10">
    <property type="entry name" value="Metalloproteases ('zincins'), catalytic domain"/>
    <property type="match status" value="1"/>
</dbReference>
<dbReference type="InterPro" id="IPR001915">
    <property type="entry name" value="Peptidase_M48"/>
</dbReference>
<keyword evidence="7" id="KW-0732">Signal</keyword>
<gene>
    <name evidence="9" type="ORF">COO09_01255</name>
</gene>
<keyword evidence="5" id="KW-0862">Zinc</keyword>
<dbReference type="Pfam" id="PF01435">
    <property type="entry name" value="Peptidase_M48"/>
    <property type="match status" value="1"/>
</dbReference>
<feature type="signal peptide" evidence="7">
    <location>
        <begin position="1"/>
        <end position="21"/>
    </location>
</feature>
<evidence type="ECO:0000256" key="4">
    <source>
        <dbReference type="ARBA" id="ARBA00022801"/>
    </source>
</evidence>
<evidence type="ECO:0000256" key="5">
    <source>
        <dbReference type="ARBA" id="ARBA00022833"/>
    </source>
</evidence>
<dbReference type="GO" id="GO:0051603">
    <property type="term" value="P:proteolysis involved in protein catabolic process"/>
    <property type="evidence" value="ECO:0007669"/>
    <property type="project" value="TreeGrafter"/>
</dbReference>
<dbReference type="EMBL" id="NWUF01000001">
    <property type="protein sequence ID" value="PCE44288.1"/>
    <property type="molecule type" value="Genomic_DNA"/>
</dbReference>
<dbReference type="GO" id="GO:0046872">
    <property type="term" value="F:metal ion binding"/>
    <property type="evidence" value="ECO:0007669"/>
    <property type="project" value="UniProtKB-KW"/>
</dbReference>
<keyword evidence="4" id="KW-0378">Hydrolase</keyword>
<dbReference type="CDD" id="cd07324">
    <property type="entry name" value="M48C_Oma1-like"/>
    <property type="match status" value="1"/>
</dbReference>
<dbReference type="PANTHER" id="PTHR22726">
    <property type="entry name" value="METALLOENDOPEPTIDASE OMA1"/>
    <property type="match status" value="1"/>
</dbReference>
<evidence type="ECO:0000313" key="10">
    <source>
        <dbReference type="Proteomes" id="UP000218934"/>
    </source>
</evidence>
<dbReference type="InterPro" id="IPR018392">
    <property type="entry name" value="LysM"/>
</dbReference>
<comment type="cofactor">
    <cofactor evidence="1">
        <name>Zn(2+)</name>
        <dbReference type="ChEBI" id="CHEBI:29105"/>
    </cofactor>
</comment>
<accession>A0A2A4G2P0</accession>
<evidence type="ECO:0000256" key="1">
    <source>
        <dbReference type="ARBA" id="ARBA00001947"/>
    </source>
</evidence>
<comment type="caution">
    <text evidence="9">The sequence shown here is derived from an EMBL/GenBank/DDBJ whole genome shotgun (WGS) entry which is preliminary data.</text>
</comment>
<dbReference type="KEGG" id="rdi:CMV14_11870"/>
<evidence type="ECO:0000313" key="9">
    <source>
        <dbReference type="EMBL" id="PCE44288.1"/>
    </source>
</evidence>
<dbReference type="PROSITE" id="PS51782">
    <property type="entry name" value="LYSM"/>
    <property type="match status" value="1"/>
</dbReference>
<dbReference type="GO" id="GO:0004222">
    <property type="term" value="F:metalloendopeptidase activity"/>
    <property type="evidence" value="ECO:0007669"/>
    <property type="project" value="InterPro"/>
</dbReference>
<evidence type="ECO:0000256" key="7">
    <source>
        <dbReference type="SAM" id="SignalP"/>
    </source>
</evidence>
<reference evidence="9 10" key="1">
    <citation type="submission" date="2017-09" db="EMBL/GenBank/DDBJ databases">
        <title>The Catabolism of 3,6-Dichlorosalicylic acid is Initiated by the Cytochrome P450 Monooxygenase DsmABC in Rhizorhabdus dicambivorans Ndbn-20.</title>
        <authorList>
            <person name="Na L."/>
        </authorList>
    </citation>
    <scope>NUCLEOTIDE SEQUENCE [LARGE SCALE GENOMIC DNA]</scope>
    <source>
        <strain evidence="9 10">Ndbn-20m</strain>
    </source>
</reference>
<dbReference type="InterPro" id="IPR051156">
    <property type="entry name" value="Mito/Outer_Membr_Metalloprot"/>
</dbReference>
<organism evidence="9 10">
    <name type="scientific">Rhizorhabdus dicambivorans</name>
    <dbReference type="NCBI Taxonomy" id="1850238"/>
    <lineage>
        <taxon>Bacteria</taxon>
        <taxon>Pseudomonadati</taxon>
        <taxon>Pseudomonadota</taxon>
        <taxon>Alphaproteobacteria</taxon>
        <taxon>Sphingomonadales</taxon>
        <taxon>Sphingomonadaceae</taxon>
        <taxon>Rhizorhabdus</taxon>
    </lineage>
</organism>
<feature type="domain" description="LysM" evidence="8">
    <location>
        <begin position="423"/>
        <end position="470"/>
    </location>
</feature>
<name>A0A2A4G2P0_9SPHN</name>
<feature type="chain" id="PRO_5012291412" evidence="7">
    <location>
        <begin position="22"/>
        <end position="473"/>
    </location>
</feature>
<dbReference type="GO" id="GO:0016020">
    <property type="term" value="C:membrane"/>
    <property type="evidence" value="ECO:0007669"/>
    <property type="project" value="TreeGrafter"/>
</dbReference>
<dbReference type="PROSITE" id="PS51257">
    <property type="entry name" value="PROKAR_LIPOPROTEIN"/>
    <property type="match status" value="1"/>
</dbReference>
<dbReference type="RefSeq" id="WP_066959093.1">
    <property type="nucleotide sequence ID" value="NZ_CP023449.1"/>
</dbReference>
<proteinExistence type="predicted"/>
<dbReference type="OrthoDB" id="9810445at2"/>
<dbReference type="PANTHER" id="PTHR22726:SF24">
    <property type="entry name" value="M48 FAMILY METALLOPEPTIDASE"/>
    <property type="match status" value="1"/>
</dbReference>
<evidence type="ECO:0000259" key="8">
    <source>
        <dbReference type="PROSITE" id="PS51782"/>
    </source>
</evidence>
<evidence type="ECO:0000256" key="6">
    <source>
        <dbReference type="ARBA" id="ARBA00023049"/>
    </source>
</evidence>
<dbReference type="CDD" id="cd00118">
    <property type="entry name" value="LysM"/>
    <property type="match status" value="1"/>
</dbReference>